<evidence type="ECO:0000313" key="5">
    <source>
        <dbReference type="Proteomes" id="UP001271007"/>
    </source>
</evidence>
<feature type="compositionally biased region" description="Low complexity" evidence="2">
    <location>
        <begin position="477"/>
        <end position="486"/>
    </location>
</feature>
<feature type="region of interest" description="Disordered" evidence="2">
    <location>
        <begin position="389"/>
        <end position="516"/>
    </location>
</feature>
<feature type="domain" description="RRM" evidence="3">
    <location>
        <begin position="591"/>
        <end position="673"/>
    </location>
</feature>
<feature type="compositionally biased region" description="Polar residues" evidence="2">
    <location>
        <begin position="1181"/>
        <end position="1191"/>
    </location>
</feature>
<feature type="compositionally biased region" description="Basic residues" evidence="2">
    <location>
        <begin position="1395"/>
        <end position="1405"/>
    </location>
</feature>
<sequence length="1611" mass="173485">MVADACPGVIVSSDRFADIEPYARHCFKFDPEKKFNSIFPWHFPHNAAREEEEAYLRRFFTPEEIHMQGGAGGGGKGYRFLKQVWYSIALYNFEQRVPAMEQWFWQQPANLSLLTEPSMHAYVFADGAAPSTFFQREEMDMYGVKFLEQVVPRIQHTARVYLDQKQLGREVNVLEVSRYFTQHILDCVRARPSQSAQQPSPGAAAKVPEHTNEPVIVSSDPPARNKEPVNASSLQFAPPSSSAHAQSRAASDDHTYGRDVPLRVPKNNAYNGKHFDDRSTNYDTRFRHPSDDRNSYPHHPQANNFPLVPTHQGQGPRGVPVEFMPAIPQGQPLQAMQQPFHRGSHQQPHPRLYDPRSIPNQNAMAEARQYVPEQQPIYYSAQAFGDRGHNPAAFSNMSGNRDHYNQDASRGGRGNNRRGSMSGRGRGSNDARMQGSRGRNSFGASDVSSQAPRGEYTIHRGGSGNHAGGSSKRARRQSGVSGSWRSSSDRPQIEPMAGSMEDMPHGRAFSGPDSFQMAPIPHEGFYESYNPPLPQIHHNSPVVQNVARGQHGAGYPTNFVQYSGPHHEQITAQEPDKCGRDWILPEATIARKLIAFDVPVELNAQDLINTFKQYGNVIEVKRISKPPLYKGTRGATSLVLVVLPSAPEARAFLDSKPDTWLDGRRFKVEVSREHWDPTYMQNRSRISSYDHSHPGVNPRKDSTTSIGHQFAPTILRHPGNEVLPQGGAYAPGNAGNDRQIMDLTRSKDTTPTPSGASTPKKKKQKNKKAMGEKDKKSKEDLWKKSLAANAEQKTETIATPSADAATSVTTSTEVANANVDHAETATQKDQKREREAAPVQAQQAPMTVQQGEVQSSLAASGPNDDPKLHPVQHEVSKQEGFKQEESAAEKAHMISAAPSTAPAPLRQPIKAEERSSDHDSVVSPIPAAATNTEQATLTATASTKDKPQERTADDQSFRDEAKTETTTKTGEEELTAIASKQGYDIAQHVWASPEHRNAISVAVTSPPLSADSATDSNSVPQDSVVVSSIAESQGNSDSKAVEAAAKEAMATTEDVASDKTLVTSQTGEDTISSITSKPTIHVSTEACTPDLNDTKSDKRSTSGSTMAPNTPAFFTAPNTPAVDHEASVEAETTDATTVPSQEKKVEKPKGPAQTESLSLFSKKKAKKPKAPKKGTLKGKPSNISDYSTDATNESLSRVVSGANTPILAPAHINTVPAAGKKAGEGKAAPAAPAKALKVTKPPKTDENTAPKTATNDGGKPQASIEETPSKRKGNKIGNMLSSLFSGGALSQAPAQDTTPAHIPSSKTSLTDVADQGLPPRSEVKPTDGAEREAKGGSEARDAVTLVADDEAASSSVVLGSPTAGNANYSLSSRGVNQDAGGDVGLGISNGDTGKSKKKKKPRKKKEAAADEQGTGGSLKSPELSDLAEISKPAMFRFGEDKAPPSSPLADDASLSSHQSTNEGTPTPEPKSPAASVMARRFALAQAGNGGIVQSKQPSWKNKKRPLGGRSSEPAVEGEEEEQSQIVTLNLAGSDTSDDSTNAELTPSSNGESNKKTKLYVYIGPGRRSTMVEGDGNGEVKDREAIKELTTQELRRKFGDDSQASTLVETAS</sequence>
<feature type="region of interest" description="Disordered" evidence="2">
    <location>
        <begin position="1051"/>
        <end position="1191"/>
    </location>
</feature>
<reference evidence="4" key="1">
    <citation type="submission" date="2023-04" db="EMBL/GenBank/DDBJ databases">
        <title>Black Yeasts Isolated from many extreme environments.</title>
        <authorList>
            <person name="Coleine C."/>
            <person name="Stajich J.E."/>
            <person name="Selbmann L."/>
        </authorList>
    </citation>
    <scope>NUCLEOTIDE SEQUENCE</scope>
    <source>
        <strain evidence="4">CCFEE 5312</strain>
    </source>
</reference>
<feature type="compositionally biased region" description="Low complexity" evidence="2">
    <location>
        <begin position="191"/>
        <end position="205"/>
    </location>
</feature>
<proteinExistence type="predicted"/>
<feature type="compositionally biased region" description="Low complexity" evidence="2">
    <location>
        <begin position="1217"/>
        <end position="1241"/>
    </location>
</feature>
<evidence type="ECO:0000259" key="3">
    <source>
        <dbReference type="PROSITE" id="PS50102"/>
    </source>
</evidence>
<feature type="region of interest" description="Disordered" evidence="2">
    <location>
        <begin position="1217"/>
        <end position="1557"/>
    </location>
</feature>
<feature type="compositionally biased region" description="Polar residues" evidence="2">
    <location>
        <begin position="929"/>
        <end position="942"/>
    </location>
</feature>
<keyword evidence="5" id="KW-1185">Reference proteome</keyword>
<comment type="caution">
    <text evidence="4">The sequence shown here is derived from an EMBL/GenBank/DDBJ whole genome shotgun (WGS) entry which is preliminary data.</text>
</comment>
<dbReference type="PROSITE" id="PS50102">
    <property type="entry name" value="RRM"/>
    <property type="match status" value="1"/>
</dbReference>
<dbReference type="Proteomes" id="UP001271007">
    <property type="component" value="Unassembled WGS sequence"/>
</dbReference>
<feature type="compositionally biased region" description="Basic and acidic residues" evidence="2">
    <location>
        <begin position="864"/>
        <end position="892"/>
    </location>
</feature>
<evidence type="ECO:0000256" key="2">
    <source>
        <dbReference type="SAM" id="MobiDB-lite"/>
    </source>
</evidence>
<feature type="compositionally biased region" description="Polar residues" evidence="2">
    <location>
        <begin position="840"/>
        <end position="858"/>
    </location>
</feature>
<name>A0AAJ0LW15_9PEZI</name>
<feature type="compositionally biased region" description="Basic and acidic residues" evidence="2">
    <location>
        <begin position="820"/>
        <end position="836"/>
    </location>
</feature>
<accession>A0AAJ0LW15</accession>
<feature type="compositionally biased region" description="Low complexity" evidence="2">
    <location>
        <begin position="1447"/>
        <end position="1456"/>
    </location>
</feature>
<feature type="compositionally biased region" description="Basic and acidic residues" evidence="2">
    <location>
        <begin position="273"/>
        <end position="282"/>
    </location>
</feature>
<feature type="region of interest" description="Disordered" evidence="2">
    <location>
        <begin position="685"/>
        <end position="705"/>
    </location>
</feature>
<dbReference type="EMBL" id="JAWDJX010000004">
    <property type="protein sequence ID" value="KAK3057240.1"/>
    <property type="molecule type" value="Genomic_DNA"/>
</dbReference>
<feature type="compositionally biased region" description="Basic and acidic residues" evidence="2">
    <location>
        <begin position="909"/>
        <end position="920"/>
    </location>
</feature>
<dbReference type="SUPFAM" id="SSF54928">
    <property type="entry name" value="RNA-binding domain, RBD"/>
    <property type="match status" value="1"/>
</dbReference>
<dbReference type="InterPro" id="IPR035979">
    <property type="entry name" value="RBD_domain_sf"/>
</dbReference>
<feature type="compositionally biased region" description="Polar residues" evidence="2">
    <location>
        <begin position="1292"/>
        <end position="1310"/>
    </location>
</feature>
<feature type="region of interest" description="Disordered" evidence="2">
    <location>
        <begin position="191"/>
        <end position="282"/>
    </location>
</feature>
<keyword evidence="1" id="KW-0694">RNA-binding</keyword>
<dbReference type="CDD" id="cd00590">
    <property type="entry name" value="RRM_SF"/>
    <property type="match status" value="1"/>
</dbReference>
<evidence type="ECO:0000256" key="1">
    <source>
        <dbReference type="PROSITE-ProRule" id="PRU00176"/>
    </source>
</evidence>
<feature type="compositionally biased region" description="Polar residues" evidence="2">
    <location>
        <begin position="1352"/>
        <end position="1375"/>
    </location>
</feature>
<feature type="compositionally biased region" description="Basic and acidic residues" evidence="2">
    <location>
        <begin position="1321"/>
        <end position="1341"/>
    </location>
</feature>
<feature type="compositionally biased region" description="Basic residues" evidence="2">
    <location>
        <begin position="1161"/>
        <end position="1176"/>
    </location>
</feature>
<feature type="compositionally biased region" description="Basic and acidic residues" evidence="2">
    <location>
        <begin position="943"/>
        <end position="971"/>
    </location>
</feature>
<feature type="compositionally biased region" description="Low complexity" evidence="2">
    <location>
        <begin position="237"/>
        <end position="249"/>
    </location>
</feature>
<feature type="compositionally biased region" description="Polar residues" evidence="2">
    <location>
        <begin position="1601"/>
        <end position="1611"/>
    </location>
</feature>
<dbReference type="InterPro" id="IPR000504">
    <property type="entry name" value="RRM_dom"/>
</dbReference>
<feature type="compositionally biased region" description="Polar residues" evidence="2">
    <location>
        <begin position="437"/>
        <end position="451"/>
    </location>
</feature>
<feature type="compositionally biased region" description="Polar residues" evidence="2">
    <location>
        <begin position="1060"/>
        <end position="1086"/>
    </location>
</feature>
<feature type="compositionally biased region" description="Basic residues" evidence="2">
    <location>
        <begin position="759"/>
        <end position="768"/>
    </location>
</feature>
<feature type="compositionally biased region" description="Basic and acidic residues" evidence="2">
    <location>
        <begin position="769"/>
        <end position="783"/>
    </location>
</feature>
<feature type="compositionally biased region" description="Basic and acidic residues" evidence="2">
    <location>
        <begin position="250"/>
        <end position="261"/>
    </location>
</feature>
<evidence type="ECO:0000313" key="4">
    <source>
        <dbReference type="EMBL" id="KAK3057240.1"/>
    </source>
</evidence>
<feature type="compositionally biased region" description="Low complexity" evidence="2">
    <location>
        <begin position="798"/>
        <end position="815"/>
    </location>
</feature>
<organism evidence="4 5">
    <name type="scientific">Extremus antarcticus</name>
    <dbReference type="NCBI Taxonomy" id="702011"/>
    <lineage>
        <taxon>Eukaryota</taxon>
        <taxon>Fungi</taxon>
        <taxon>Dikarya</taxon>
        <taxon>Ascomycota</taxon>
        <taxon>Pezizomycotina</taxon>
        <taxon>Dothideomycetes</taxon>
        <taxon>Dothideomycetidae</taxon>
        <taxon>Mycosphaerellales</taxon>
        <taxon>Extremaceae</taxon>
        <taxon>Extremus</taxon>
    </lineage>
</organism>
<gene>
    <name evidence="4" type="ORF">LTR09_002279</name>
</gene>
<feature type="region of interest" description="Disordered" evidence="2">
    <location>
        <begin position="717"/>
        <end position="972"/>
    </location>
</feature>
<feature type="compositionally biased region" description="Basic and acidic residues" evidence="2">
    <location>
        <begin position="688"/>
        <end position="702"/>
    </location>
</feature>
<protein>
    <recommendedName>
        <fullName evidence="3">RRM domain-containing protein</fullName>
    </recommendedName>
</protein>
<feature type="region of interest" description="Disordered" evidence="2">
    <location>
        <begin position="1591"/>
        <end position="1611"/>
    </location>
</feature>
<feature type="compositionally biased region" description="Polar residues" evidence="2">
    <location>
        <begin position="1523"/>
        <end position="1551"/>
    </location>
</feature>
<dbReference type="GO" id="GO:0003723">
    <property type="term" value="F:RNA binding"/>
    <property type="evidence" value="ECO:0007669"/>
    <property type="project" value="UniProtKB-UniRule"/>
</dbReference>